<gene>
    <name evidence="1" type="ordered locus">IALB_1933</name>
</gene>
<dbReference type="eggNOG" id="ENOG5032UK9">
    <property type="taxonomic scope" value="Bacteria"/>
</dbReference>
<proteinExistence type="predicted"/>
<dbReference type="InterPro" id="IPR024524">
    <property type="entry name" value="DUF3800"/>
</dbReference>
<dbReference type="RefSeq" id="WP_014560788.1">
    <property type="nucleotide sequence ID" value="NC_017464.1"/>
</dbReference>
<keyword evidence="2" id="KW-1185">Reference proteome</keyword>
<dbReference type="EMBL" id="CP003418">
    <property type="protein sequence ID" value="AFH49639.1"/>
    <property type="molecule type" value="Genomic_DNA"/>
</dbReference>
<sequence length="255" mass="30423">MDTYICFNDESGSLEDKKKAFYVRASLVINAIDLKKIEQKVEDIKNQMNLLNLNVEIKWQDLWQIRQCFKKNTSPKDNRLNKIYQYLNSIGKDYHLLIDYCQDSLFVLNEIDCKIILTFTQTNKYKTHKPKDIYKFHIQTHLQRLQMQYQQKDAIILLIYDSIDEKKRTTFKEIYNEIITNGDFIKDYSVVYDCLLFDDSYSNTLLQITDFIAGSFANLLVASEKDNYTNYQKAIEFYFKFIEPKIPKKIMIYGE</sequence>
<dbReference type="OrthoDB" id="1524200at2"/>
<dbReference type="AlphaFoldDB" id="I0AKY2"/>
<evidence type="ECO:0008006" key="3">
    <source>
        <dbReference type="Google" id="ProtNLM"/>
    </source>
</evidence>
<dbReference type="Pfam" id="PF12686">
    <property type="entry name" value="DUF3800"/>
    <property type="match status" value="1"/>
</dbReference>
<dbReference type="STRING" id="945713.IALB_1933"/>
<accession>I0AKY2</accession>
<reference evidence="1 2" key="1">
    <citation type="journal article" date="2012" name="Front. Microbiol.">
        <title>Complete genome of Ignavibacterium album, a metabolically versatile, flagellated, facultative anaerobe from the phylum Chlorobi.</title>
        <authorList>
            <person name="Liu Z."/>
            <person name="Frigaard N.-U."/>
            <person name="Vogl K."/>
            <person name="Iino T."/>
            <person name="Ohkuma M."/>
            <person name="Overmann J."/>
            <person name="Bryant D.A."/>
        </authorList>
    </citation>
    <scope>NUCLEOTIDE SEQUENCE [LARGE SCALE GENOMIC DNA]</scope>
    <source>
        <strain evidence="2">DSM 19864 / JCM 16511 / NBRC 101810 / Mat9-16</strain>
    </source>
</reference>
<name>I0AKY2_IGNAJ</name>
<evidence type="ECO:0000313" key="2">
    <source>
        <dbReference type="Proteomes" id="UP000007394"/>
    </source>
</evidence>
<dbReference type="KEGG" id="ial:IALB_1933"/>
<protein>
    <recommendedName>
        <fullName evidence="3">DUF3800 domain-containing protein</fullName>
    </recommendedName>
</protein>
<dbReference type="Proteomes" id="UP000007394">
    <property type="component" value="Chromosome"/>
</dbReference>
<dbReference type="HOGENOM" id="CLU_1018123_0_0_10"/>
<evidence type="ECO:0000313" key="1">
    <source>
        <dbReference type="EMBL" id="AFH49639.1"/>
    </source>
</evidence>
<organism evidence="1 2">
    <name type="scientific">Ignavibacterium album (strain DSM 19864 / JCM 16511 / NBRC 101810 / Mat9-16)</name>
    <dbReference type="NCBI Taxonomy" id="945713"/>
    <lineage>
        <taxon>Bacteria</taxon>
        <taxon>Pseudomonadati</taxon>
        <taxon>Ignavibacteriota</taxon>
        <taxon>Ignavibacteria</taxon>
        <taxon>Ignavibacteriales</taxon>
        <taxon>Ignavibacteriaceae</taxon>
        <taxon>Ignavibacterium</taxon>
    </lineage>
</organism>